<evidence type="ECO:0000313" key="2">
    <source>
        <dbReference type="EMBL" id="GKX45818.1"/>
    </source>
</evidence>
<keyword evidence="1" id="KW-0812">Transmembrane</keyword>
<keyword evidence="1" id="KW-0472">Membrane</keyword>
<dbReference type="Proteomes" id="UP001058167">
    <property type="component" value="Unassembled WGS sequence"/>
</dbReference>
<dbReference type="EMBL" id="BRLF01000001">
    <property type="protein sequence ID" value="GKX45818.1"/>
    <property type="molecule type" value="Genomic_DNA"/>
</dbReference>
<organism evidence="2 3">
    <name type="scientific">Pectobacterium carotovorum subsp. carotovorum</name>
    <name type="common">Erwinia carotovora subsp. carotovora</name>
    <dbReference type="NCBI Taxonomy" id="555"/>
    <lineage>
        <taxon>Bacteria</taxon>
        <taxon>Pseudomonadati</taxon>
        <taxon>Pseudomonadota</taxon>
        <taxon>Gammaproteobacteria</taxon>
        <taxon>Enterobacterales</taxon>
        <taxon>Pectobacteriaceae</taxon>
        <taxon>Pectobacterium</taxon>
    </lineage>
</organism>
<gene>
    <name evidence="2" type="ORF">SOASR016_05700</name>
</gene>
<evidence type="ECO:0000313" key="3">
    <source>
        <dbReference type="Proteomes" id="UP001058167"/>
    </source>
</evidence>
<keyword evidence="1" id="KW-1133">Transmembrane helix</keyword>
<accession>A0ABQ5L1J1</accession>
<feature type="transmembrane region" description="Helical" evidence="1">
    <location>
        <begin position="6"/>
        <end position="26"/>
    </location>
</feature>
<sequence length="61" mass="7151">MFHFSVIVVLFYKTFFIFSPPVSDLMKTFGRRKRRIDEPINAEITKARMGLWDESVGKTVP</sequence>
<name>A0ABQ5L1J1_PECCC</name>
<keyword evidence="3" id="KW-1185">Reference proteome</keyword>
<proteinExistence type="predicted"/>
<reference evidence="2" key="1">
    <citation type="submission" date="2022-06" db="EMBL/GenBank/DDBJ databases">
        <title>Draft genome sequences of Pectobacterium carotovorum subsp. carotovorum str. NBRC12380.</title>
        <authorList>
            <person name="Wakabayashi Y."/>
            <person name="Kojima K."/>
        </authorList>
    </citation>
    <scope>NUCLEOTIDE SEQUENCE</scope>
    <source>
        <strain evidence="2">NBRC 12380</strain>
    </source>
</reference>
<comment type="caution">
    <text evidence="2">The sequence shown here is derived from an EMBL/GenBank/DDBJ whole genome shotgun (WGS) entry which is preliminary data.</text>
</comment>
<evidence type="ECO:0000256" key="1">
    <source>
        <dbReference type="SAM" id="Phobius"/>
    </source>
</evidence>
<protein>
    <submittedName>
        <fullName evidence="2">Uncharacterized protein</fullName>
    </submittedName>
</protein>